<proteinExistence type="predicted"/>
<sequence length="801" mass="87881">MMKIKRKDVPSRTTSRNLRSSGRFIDDEGVLSQELAAKLSPSIVWLASFVGEEPHSVCTGIVVRNDPLGASFVTSGDLVTSREFVTTQNSGSIDKLKIKVHLPNGKMVNASVQDYNVACNMIVVTTKSFPDLRPACLDKQMQVEHSTLLLAASLCPMSDKFSVKTGVLTNSPIGVESHGIMWSTCEITEVGKGGPLVDFDGNIVGMNLCTRAGATQFVPKQLIVECMCDLGFWIYVNNVPTPFDFSSEGTSNLDTIISSSQSGSSKGSENENQEPCAFANHGANGIWCDLNEELASKLSPSIISLASFDEEGLHSECTGMVIDRKLSSASFLTTGGLFEPLHQDLWHGLTIKVRLPNNEVIPGRLQYYSAPSSLVVIITDSLPPSLDLRVACLGNDMQVEPSAELSAVSRCFDSGKLMSTRAIIEAVSGGPLVDCDGNIVGINYCEWEDNLFLPSNRIFECLGSDVNWAASKQDCCRTNKMHKSSTPHSDGPEELTDDELRRILPPWRPDGFTERVNAILDAFGYPLPSFADVGMHLKWDFEEGFGADVRSEPIRRVTSKMSRSVVALASFLRVPTNDGSGNYKKGARKFACTGVFIECDESTTRILTSASLVRGFGDGTIQHEWKIEVCLPNKQREEGTLQYYNLQYNVAVVSIKRSAYSYSTAKLDETSQTEVGAQVVALGRGFESGKFMATHGAVTGKRRRFGDATLQISTCKTTKVGIGGPLVDFDGNFVGMNFYDTEQTPYLSRVRILELMAGFNAEWTAPVETPDKFPSWHVPDPEWFYPTRYPAKRRIAKLMLE</sequence>
<dbReference type="PANTHER" id="PTHR18868">
    <property type="entry name" value="OS07G0665300 PROTEIN-RELATED"/>
    <property type="match status" value="1"/>
</dbReference>
<organism evidence="1 2">
    <name type="scientific">Lolium multiflorum</name>
    <name type="common">Italian ryegrass</name>
    <name type="synonym">Lolium perenne subsp. multiflorum</name>
    <dbReference type="NCBI Taxonomy" id="4521"/>
    <lineage>
        <taxon>Eukaryota</taxon>
        <taxon>Viridiplantae</taxon>
        <taxon>Streptophyta</taxon>
        <taxon>Embryophyta</taxon>
        <taxon>Tracheophyta</taxon>
        <taxon>Spermatophyta</taxon>
        <taxon>Magnoliopsida</taxon>
        <taxon>Liliopsida</taxon>
        <taxon>Poales</taxon>
        <taxon>Poaceae</taxon>
        <taxon>BOP clade</taxon>
        <taxon>Pooideae</taxon>
        <taxon>Poodae</taxon>
        <taxon>Poeae</taxon>
        <taxon>Poeae Chloroplast Group 2 (Poeae type)</taxon>
        <taxon>Loliodinae</taxon>
        <taxon>Loliinae</taxon>
        <taxon>Lolium</taxon>
    </lineage>
</organism>
<dbReference type="Pfam" id="PF13365">
    <property type="entry name" value="Trypsin_2"/>
    <property type="match status" value="2"/>
</dbReference>
<accession>A0AAD8SJC5</accession>
<evidence type="ECO:0000313" key="1">
    <source>
        <dbReference type="EMBL" id="KAK1652628.1"/>
    </source>
</evidence>
<dbReference type="PANTHER" id="PTHR18868:SF41">
    <property type="match status" value="1"/>
</dbReference>
<name>A0AAD8SJC5_LOLMU</name>
<dbReference type="Gene3D" id="2.40.10.120">
    <property type="match status" value="2"/>
</dbReference>
<reference evidence="1" key="1">
    <citation type="submission" date="2023-07" db="EMBL/GenBank/DDBJ databases">
        <title>A chromosome-level genome assembly of Lolium multiflorum.</title>
        <authorList>
            <person name="Chen Y."/>
            <person name="Copetti D."/>
            <person name="Kolliker R."/>
            <person name="Studer B."/>
        </authorList>
    </citation>
    <scope>NUCLEOTIDE SEQUENCE</scope>
    <source>
        <strain evidence="1">02402/16</strain>
        <tissue evidence="1">Leaf</tissue>
    </source>
</reference>
<comment type="caution">
    <text evidence="1">The sequence shown here is derived from an EMBL/GenBank/DDBJ whole genome shotgun (WGS) entry which is preliminary data.</text>
</comment>
<protein>
    <submittedName>
        <fullName evidence="1">Uncharacterized protein</fullName>
    </submittedName>
</protein>
<evidence type="ECO:0000313" key="2">
    <source>
        <dbReference type="Proteomes" id="UP001231189"/>
    </source>
</evidence>
<dbReference type="EMBL" id="JAUUTY010000004">
    <property type="protein sequence ID" value="KAK1652628.1"/>
    <property type="molecule type" value="Genomic_DNA"/>
</dbReference>
<dbReference type="AlphaFoldDB" id="A0AAD8SJC5"/>
<keyword evidence="2" id="KW-1185">Reference proteome</keyword>
<dbReference type="InterPro" id="IPR009003">
    <property type="entry name" value="Peptidase_S1_PA"/>
</dbReference>
<dbReference type="Proteomes" id="UP001231189">
    <property type="component" value="Unassembled WGS sequence"/>
</dbReference>
<gene>
    <name evidence="1" type="ORF">QYE76_070433</name>
</gene>
<dbReference type="SUPFAM" id="SSF50494">
    <property type="entry name" value="Trypsin-like serine proteases"/>
    <property type="match status" value="3"/>
</dbReference>